<gene>
    <name evidence="2" type="ORF">KME15_19615</name>
</gene>
<keyword evidence="1" id="KW-0812">Transmembrane</keyword>
<protein>
    <submittedName>
        <fullName evidence="2">Uncharacterized protein</fullName>
    </submittedName>
</protein>
<comment type="caution">
    <text evidence="2">The sequence shown here is derived from an EMBL/GenBank/DDBJ whole genome shotgun (WGS) entry which is preliminary data.</text>
</comment>
<feature type="transmembrane region" description="Helical" evidence="1">
    <location>
        <begin position="182"/>
        <end position="203"/>
    </location>
</feature>
<dbReference type="EMBL" id="JAHHHD010000027">
    <property type="protein sequence ID" value="MBW4660888.1"/>
    <property type="molecule type" value="Genomic_DNA"/>
</dbReference>
<evidence type="ECO:0000313" key="2">
    <source>
        <dbReference type="EMBL" id="MBW4660888.1"/>
    </source>
</evidence>
<feature type="transmembrane region" description="Helical" evidence="1">
    <location>
        <begin position="58"/>
        <end position="85"/>
    </location>
</feature>
<organism evidence="2 3">
    <name type="scientific">Drouetiella hepatica Uher 2000/2452</name>
    <dbReference type="NCBI Taxonomy" id="904376"/>
    <lineage>
        <taxon>Bacteria</taxon>
        <taxon>Bacillati</taxon>
        <taxon>Cyanobacteriota</taxon>
        <taxon>Cyanophyceae</taxon>
        <taxon>Oculatellales</taxon>
        <taxon>Oculatellaceae</taxon>
        <taxon>Drouetiella</taxon>
    </lineage>
</organism>
<reference evidence="2" key="2">
    <citation type="journal article" date="2022" name="Microbiol. Resour. Announc.">
        <title>Metagenome Sequencing to Explore Phylogenomics of Terrestrial Cyanobacteria.</title>
        <authorList>
            <person name="Ward R.D."/>
            <person name="Stajich J.E."/>
            <person name="Johansen J.R."/>
            <person name="Huntemann M."/>
            <person name="Clum A."/>
            <person name="Foster B."/>
            <person name="Foster B."/>
            <person name="Roux S."/>
            <person name="Palaniappan K."/>
            <person name="Varghese N."/>
            <person name="Mukherjee S."/>
            <person name="Reddy T.B.K."/>
            <person name="Daum C."/>
            <person name="Copeland A."/>
            <person name="Chen I.A."/>
            <person name="Ivanova N.N."/>
            <person name="Kyrpides N.C."/>
            <person name="Shapiro N."/>
            <person name="Eloe-Fadrosh E.A."/>
            <person name="Pietrasiak N."/>
        </authorList>
    </citation>
    <scope>NUCLEOTIDE SEQUENCE</scope>
    <source>
        <strain evidence="2">UHER 2000/2452</strain>
    </source>
</reference>
<evidence type="ECO:0000313" key="3">
    <source>
        <dbReference type="Proteomes" id="UP000757435"/>
    </source>
</evidence>
<dbReference type="AlphaFoldDB" id="A0A951QGP3"/>
<name>A0A951QGP3_9CYAN</name>
<evidence type="ECO:0000256" key="1">
    <source>
        <dbReference type="SAM" id="Phobius"/>
    </source>
</evidence>
<dbReference type="Proteomes" id="UP000757435">
    <property type="component" value="Unassembled WGS sequence"/>
</dbReference>
<feature type="transmembrane region" description="Helical" evidence="1">
    <location>
        <begin position="224"/>
        <end position="241"/>
    </location>
</feature>
<feature type="transmembrane region" description="Helical" evidence="1">
    <location>
        <begin position="97"/>
        <end position="116"/>
    </location>
</feature>
<accession>A0A951QGP3</accession>
<keyword evidence="1" id="KW-0472">Membrane</keyword>
<keyword evidence="1" id="KW-1133">Transmembrane helix</keyword>
<sequence>MTTRLIGTFLLQLSVGLLLGVFAVPWWVWGSAIVLITATADLNTDHSSGKTTGGTLSLVFFLAMMPLMILAIGMLLLNMLALVWLTRLSHDYLPGGVTLSTVFYLMLMAGIGDWIVRAGVSGVADWLWLPSVGIANLWALKLTSWQTTPEWVLTAESTLRWARISLEGASLQGALSFLYQSAWFYTVADLSAAFCLAWVASIFATIPPAKRSLLQRWNLQQTTLTLLAISYAGVGAGWLLGRVV</sequence>
<proteinExistence type="predicted"/>
<reference evidence="2" key="1">
    <citation type="submission" date="2021-05" db="EMBL/GenBank/DDBJ databases">
        <authorList>
            <person name="Pietrasiak N."/>
            <person name="Ward R."/>
            <person name="Stajich J.E."/>
            <person name="Kurbessoian T."/>
        </authorList>
    </citation>
    <scope>NUCLEOTIDE SEQUENCE</scope>
    <source>
        <strain evidence="2">UHER 2000/2452</strain>
    </source>
</reference>